<dbReference type="InterPro" id="IPR011990">
    <property type="entry name" value="TPR-like_helical_dom_sf"/>
</dbReference>
<dbReference type="Gene3D" id="1.25.40.10">
    <property type="entry name" value="Tetratricopeptide repeat domain"/>
    <property type="match status" value="1"/>
</dbReference>
<dbReference type="PROSITE" id="PS51257">
    <property type="entry name" value="PROKAR_LIPOPROTEIN"/>
    <property type="match status" value="1"/>
</dbReference>
<proteinExistence type="predicted"/>
<feature type="coiled-coil region" evidence="4">
    <location>
        <begin position="207"/>
        <end position="269"/>
    </location>
</feature>
<dbReference type="Pfam" id="PF13525">
    <property type="entry name" value="YfiO"/>
    <property type="match status" value="1"/>
</dbReference>
<organism evidence="6 7">
    <name type="scientific">Adhaeribacter arboris</name>
    <dbReference type="NCBI Taxonomy" id="2072846"/>
    <lineage>
        <taxon>Bacteria</taxon>
        <taxon>Pseudomonadati</taxon>
        <taxon>Bacteroidota</taxon>
        <taxon>Cytophagia</taxon>
        <taxon>Cytophagales</taxon>
        <taxon>Hymenobacteraceae</taxon>
        <taxon>Adhaeribacter</taxon>
    </lineage>
</organism>
<dbReference type="SUPFAM" id="SSF48452">
    <property type="entry name" value="TPR-like"/>
    <property type="match status" value="1"/>
</dbReference>
<dbReference type="EMBL" id="PYFT01000001">
    <property type="protein sequence ID" value="PSR56678.1"/>
    <property type="molecule type" value="Genomic_DNA"/>
</dbReference>
<dbReference type="OrthoDB" id="9770761at2"/>
<evidence type="ECO:0000313" key="6">
    <source>
        <dbReference type="EMBL" id="PSR56678.1"/>
    </source>
</evidence>
<dbReference type="RefSeq" id="WP_106932854.1">
    <property type="nucleotide sequence ID" value="NZ_PYFT01000001.1"/>
</dbReference>
<keyword evidence="4" id="KW-0175">Coiled coil</keyword>
<dbReference type="Proteomes" id="UP000240357">
    <property type="component" value="Unassembled WGS sequence"/>
</dbReference>
<evidence type="ECO:0000256" key="3">
    <source>
        <dbReference type="ARBA" id="ARBA00023237"/>
    </source>
</evidence>
<keyword evidence="7" id="KW-1185">Reference proteome</keyword>
<dbReference type="AlphaFoldDB" id="A0A2T2YME2"/>
<dbReference type="Pfam" id="PF13174">
    <property type="entry name" value="TPR_6"/>
    <property type="match status" value="1"/>
</dbReference>
<keyword evidence="3" id="KW-0998">Cell outer membrane</keyword>
<evidence type="ECO:0000259" key="5">
    <source>
        <dbReference type="Pfam" id="PF13525"/>
    </source>
</evidence>
<keyword evidence="2" id="KW-0472">Membrane</keyword>
<dbReference type="InterPro" id="IPR039565">
    <property type="entry name" value="BamD-like"/>
</dbReference>
<name>A0A2T2YME2_9BACT</name>
<keyword evidence="1" id="KW-0732">Signal</keyword>
<evidence type="ECO:0000256" key="4">
    <source>
        <dbReference type="SAM" id="Coils"/>
    </source>
</evidence>
<dbReference type="NCBIfam" id="TIGR03302">
    <property type="entry name" value="OM_YfiO"/>
    <property type="match status" value="1"/>
</dbReference>
<protein>
    <submittedName>
        <fullName evidence="6">Outer membrane protein assembly factor BamD</fullName>
    </submittedName>
</protein>
<evidence type="ECO:0000256" key="1">
    <source>
        <dbReference type="ARBA" id="ARBA00022729"/>
    </source>
</evidence>
<dbReference type="InterPro" id="IPR017689">
    <property type="entry name" value="BamD"/>
</dbReference>
<comment type="caution">
    <text evidence="6">The sequence shown here is derived from an EMBL/GenBank/DDBJ whole genome shotgun (WGS) entry which is preliminary data.</text>
</comment>
<dbReference type="InterPro" id="IPR019734">
    <property type="entry name" value="TPR_rpt"/>
</dbReference>
<sequence>MTRISYIGVILAFFTLVLSACSDYNKILKSTSAEKKYEAALKYYEKQDYYRASTLLEELIPVLKGRPEAEKAQFYFAYTQFYQRSYPLSAFHFKSFYDTYPRSEYAEEALFMHAKSLYRDSPTFNLDQTSTYTAIEAIQDFLNRYPASKMKDEADKMYQELSAKVERKAFESARIYASMRYYQAAVTAFNNFQRSFPSSNYNEEALFLKLEAQYNLAERSVTEKQRERYFEAVAFYQDLVDKYPKSKYLKDAENFYDKSVKQLERLKESPAKAANTASK</sequence>
<evidence type="ECO:0000313" key="7">
    <source>
        <dbReference type="Proteomes" id="UP000240357"/>
    </source>
</evidence>
<gene>
    <name evidence="6" type="ORF">AHMF7605_25870</name>
</gene>
<accession>A0A2T2YME2</accession>
<evidence type="ECO:0000256" key="2">
    <source>
        <dbReference type="ARBA" id="ARBA00023136"/>
    </source>
</evidence>
<reference evidence="6 7" key="1">
    <citation type="submission" date="2018-03" db="EMBL/GenBank/DDBJ databases">
        <title>Adhaeribacter sp. HMF7605 Genome sequencing and assembly.</title>
        <authorList>
            <person name="Kang H."/>
            <person name="Kang J."/>
            <person name="Cha I."/>
            <person name="Kim H."/>
            <person name="Joh K."/>
        </authorList>
    </citation>
    <scope>NUCLEOTIDE SEQUENCE [LARGE SCALE GENOMIC DNA]</scope>
    <source>
        <strain evidence="6 7">HMF7605</strain>
    </source>
</reference>
<feature type="domain" description="Outer membrane lipoprotein BamD-like" evidence="5">
    <location>
        <begin position="32"/>
        <end position="225"/>
    </location>
</feature>